<reference evidence="1 2" key="1">
    <citation type="journal article" date="2020" name="Genome Biol. Evol.">
        <title>A new high-quality draft genome assembly of the Chinese cordyceps Ophiocordyceps sinensis.</title>
        <authorList>
            <person name="Shu R."/>
            <person name="Zhang J."/>
            <person name="Meng Q."/>
            <person name="Zhang H."/>
            <person name="Zhou G."/>
            <person name="Li M."/>
            <person name="Wu P."/>
            <person name="Zhao Y."/>
            <person name="Chen C."/>
            <person name="Qin Q."/>
        </authorList>
    </citation>
    <scope>NUCLEOTIDE SEQUENCE [LARGE SCALE GENOMIC DNA]</scope>
    <source>
        <strain evidence="1 2">IOZ07</strain>
    </source>
</reference>
<proteinExistence type="predicted"/>
<name>A0A8H4PMQ8_9HYPO</name>
<dbReference type="GO" id="GO:0003700">
    <property type="term" value="F:DNA-binding transcription factor activity"/>
    <property type="evidence" value="ECO:0007669"/>
    <property type="project" value="InterPro"/>
</dbReference>
<evidence type="ECO:0000313" key="2">
    <source>
        <dbReference type="Proteomes" id="UP000557566"/>
    </source>
</evidence>
<dbReference type="InterPro" id="IPR039970">
    <property type="entry name" value="TF_Grauzone"/>
</dbReference>
<dbReference type="PANTHER" id="PTHR23225:SF2">
    <property type="entry name" value="AT09679P-RELATED"/>
    <property type="match status" value="1"/>
</dbReference>
<keyword evidence="2" id="KW-1185">Reference proteome</keyword>
<evidence type="ECO:0008006" key="3">
    <source>
        <dbReference type="Google" id="ProtNLM"/>
    </source>
</evidence>
<dbReference type="OrthoDB" id="5388486at2759"/>
<dbReference type="Proteomes" id="UP000557566">
    <property type="component" value="Unassembled WGS sequence"/>
</dbReference>
<dbReference type="PANTHER" id="PTHR23225">
    <property type="entry name" value="ZINC FINGER PROTEIN"/>
    <property type="match status" value="1"/>
</dbReference>
<dbReference type="EMBL" id="JAAVMX010000005">
    <property type="protein sequence ID" value="KAF4507862.1"/>
    <property type="molecule type" value="Genomic_DNA"/>
</dbReference>
<sequence>MNLFLGSAQPETATSLKPAVGAQYPTPVPEDLYVGSGLVGGILVPFQNSYCQATNMFSACYNRELDVFGDSPIGTGRDAPLFNPRSPYSYAQPHILAYPSPSTASDTNLEDIATPSDTAFVSPAMEANNYPSHHHLASLEPHGDFDTCVDPAVISTAHSPQNEGRTMADDAPPAQVDGRSRLYTEDVGAGVVPRHQSTMGSTSHMEDVVDARSPLSPTLDLGRHMTYDVYSGSQSARPQPLGTLLSAASFLSAQSQRLVGIPRMASQGSHKSNTGHGRCFKSDGERDKEAYPCLFQAAGCGKGFPGKNEWKRHVNTIHIRWEAWVCAEGDCASLEIGWDEDMTLGLPTFPCKGRVFNRKDLYMMHLGRRHGHVRPLGARADKKSLSADQERVAARACHGRIRLPRDMSVMTCSVMGCDESFGGSSVWDSFLEHVADHLKRAVESWQGAVTLGMGSWIDGSLTSFGVAAGFLYGDGAGGWKLRDPIWNPGQSRRKGGGKGGG</sequence>
<dbReference type="AlphaFoldDB" id="A0A8H4PMQ8"/>
<accession>A0A8H4PMQ8</accession>
<comment type="caution">
    <text evidence="1">The sequence shown here is derived from an EMBL/GenBank/DDBJ whole genome shotgun (WGS) entry which is preliminary data.</text>
</comment>
<evidence type="ECO:0000313" key="1">
    <source>
        <dbReference type="EMBL" id="KAF4507862.1"/>
    </source>
</evidence>
<protein>
    <recommendedName>
        <fullName evidence="3">C2H2-type domain-containing protein</fullName>
    </recommendedName>
</protein>
<organism evidence="1 2">
    <name type="scientific">Ophiocordyceps sinensis</name>
    <dbReference type="NCBI Taxonomy" id="72228"/>
    <lineage>
        <taxon>Eukaryota</taxon>
        <taxon>Fungi</taxon>
        <taxon>Dikarya</taxon>
        <taxon>Ascomycota</taxon>
        <taxon>Pezizomycotina</taxon>
        <taxon>Sordariomycetes</taxon>
        <taxon>Hypocreomycetidae</taxon>
        <taxon>Hypocreales</taxon>
        <taxon>Ophiocordycipitaceae</taxon>
        <taxon>Ophiocordyceps</taxon>
    </lineage>
</organism>
<gene>
    <name evidence="1" type="ORF">G6O67_004314</name>
</gene>